<dbReference type="InterPro" id="IPR006259">
    <property type="entry name" value="Adenyl_kin_sub"/>
</dbReference>
<evidence type="ECO:0000256" key="4">
    <source>
        <dbReference type="ARBA" id="ARBA00022777"/>
    </source>
</evidence>
<comment type="subcellular location">
    <subcellularLocation>
        <location evidence="5 7">Cytoplasm</location>
    </subcellularLocation>
</comment>
<comment type="subunit">
    <text evidence="5 7">Monomer.</text>
</comment>
<dbReference type="InterPro" id="IPR007862">
    <property type="entry name" value="Adenylate_kinase_lid-dom"/>
</dbReference>
<dbReference type="HAMAP" id="MF_00235">
    <property type="entry name" value="Adenylate_kinase_Adk"/>
    <property type="match status" value="1"/>
</dbReference>
<evidence type="ECO:0000313" key="9">
    <source>
        <dbReference type="EMBL" id="TPR53663.1"/>
    </source>
</evidence>
<dbReference type="Gene3D" id="3.40.50.300">
    <property type="entry name" value="P-loop containing nucleotide triphosphate hydrolases"/>
    <property type="match status" value="1"/>
</dbReference>
<protein>
    <recommendedName>
        <fullName evidence="5 7">Adenylate kinase</fullName>
        <shortName evidence="5">AK</shortName>
        <ecNumber evidence="5 7">2.7.4.3</ecNumber>
    </recommendedName>
    <alternativeName>
        <fullName evidence="5">ATP-AMP transphosphorylase</fullName>
    </alternativeName>
    <alternativeName>
        <fullName evidence="5">ATP:AMP phosphotransferase</fullName>
    </alternativeName>
    <alternativeName>
        <fullName evidence="5">Adenylate monophosphate kinase</fullName>
    </alternativeName>
</protein>
<dbReference type="NCBIfam" id="NF001381">
    <property type="entry name" value="PRK00279.1-3"/>
    <property type="match status" value="1"/>
</dbReference>
<dbReference type="PROSITE" id="PS00113">
    <property type="entry name" value="ADENYLATE_KINASE"/>
    <property type="match status" value="1"/>
</dbReference>
<dbReference type="GO" id="GO:0004017">
    <property type="term" value="F:AMP kinase activity"/>
    <property type="evidence" value="ECO:0007669"/>
    <property type="project" value="UniProtKB-EC"/>
</dbReference>
<keyword evidence="5" id="KW-0479">Metal-binding</keyword>
<keyword evidence="5 7" id="KW-0067">ATP-binding</keyword>
<dbReference type="EC" id="2.7.4.3" evidence="5 7"/>
<keyword evidence="10" id="KW-1185">Reference proteome</keyword>
<keyword evidence="5" id="KW-0862">Zinc</keyword>
<comment type="domain">
    <text evidence="5">Consists of three domains, a large central CORE domain and two small peripheral domains, NMPbind and LID, which undergo movements during catalysis. The LID domain closes over the site of phosphoryl transfer upon ATP binding. Assembling and dissambling the active center during each catalytic cycle provides an effective means to prevent ATP hydrolysis. Some bacteria have evolved a zinc-coordinating structure that stabilizes the LID domain.</text>
</comment>
<feature type="binding site" evidence="5">
    <location>
        <begin position="31"/>
        <end position="36"/>
    </location>
    <ligand>
        <name>ATP</name>
        <dbReference type="ChEBI" id="CHEBI:30616"/>
    </ligand>
</feature>
<keyword evidence="5" id="KW-0963">Cytoplasm</keyword>
<dbReference type="NCBIfam" id="TIGR01351">
    <property type="entry name" value="adk"/>
    <property type="match status" value="1"/>
</dbReference>
<evidence type="ECO:0000259" key="8">
    <source>
        <dbReference type="Pfam" id="PF05191"/>
    </source>
</evidence>
<dbReference type="InterPro" id="IPR027417">
    <property type="entry name" value="P-loop_NTPase"/>
</dbReference>
<dbReference type="Pfam" id="PF00406">
    <property type="entry name" value="ADK"/>
    <property type="match status" value="1"/>
</dbReference>
<dbReference type="CDD" id="cd01428">
    <property type="entry name" value="ADK"/>
    <property type="match status" value="1"/>
</dbReference>
<feature type="binding site" evidence="5">
    <location>
        <position position="57"/>
    </location>
    <ligand>
        <name>AMP</name>
        <dbReference type="ChEBI" id="CHEBI:456215"/>
    </ligand>
</feature>
<dbReference type="InterPro" id="IPR033690">
    <property type="entry name" value="Adenylat_kinase_CS"/>
</dbReference>
<feature type="binding site" evidence="5">
    <location>
        <position position="154"/>
    </location>
    <ligand>
        <name>Zn(2+)</name>
        <dbReference type="ChEBI" id="CHEBI:29105"/>
        <note>structural</note>
    </ligand>
</feature>
<feature type="binding site" evidence="5">
    <location>
        <position position="151"/>
    </location>
    <ligand>
        <name>Zn(2+)</name>
        <dbReference type="ChEBI" id="CHEBI:29105"/>
        <note>structural</note>
    </ligand>
</feature>
<dbReference type="RefSeq" id="WP_140914889.1">
    <property type="nucleotide sequence ID" value="NZ_VHHP01000005.1"/>
</dbReference>
<feature type="binding site" evidence="5">
    <location>
        <position position="148"/>
    </location>
    <ligand>
        <name>ATP</name>
        <dbReference type="ChEBI" id="CHEBI:30616"/>
    </ligand>
</feature>
<feature type="binding site" evidence="5">
    <location>
        <position position="192"/>
    </location>
    <ligand>
        <name>AMP</name>
        <dbReference type="ChEBI" id="CHEBI:456215"/>
    </ligand>
</feature>
<feature type="domain" description="Adenylate kinase active site lid" evidence="8">
    <location>
        <begin position="148"/>
        <end position="183"/>
    </location>
</feature>
<feature type="binding site" evidence="5">
    <location>
        <begin position="78"/>
        <end position="80"/>
    </location>
    <ligand>
        <name>AMP</name>
        <dbReference type="ChEBI" id="CHEBI:456215"/>
    </ligand>
</feature>
<comment type="catalytic activity">
    <reaction evidence="5 7">
        <text>AMP + ATP = 2 ADP</text>
        <dbReference type="Rhea" id="RHEA:12973"/>
        <dbReference type="ChEBI" id="CHEBI:30616"/>
        <dbReference type="ChEBI" id="CHEBI:456215"/>
        <dbReference type="ChEBI" id="CHEBI:456216"/>
        <dbReference type="EC" id="2.7.4.3"/>
    </reaction>
</comment>
<feature type="region of interest" description="NMP" evidence="5">
    <location>
        <begin position="51"/>
        <end position="80"/>
    </location>
</feature>
<feature type="binding site" evidence="5">
    <location>
        <begin position="107"/>
        <end position="110"/>
    </location>
    <ligand>
        <name>AMP</name>
        <dbReference type="ChEBI" id="CHEBI:456215"/>
    </ligand>
</feature>
<name>A0ABY2Z069_9BACT</name>
<comment type="function">
    <text evidence="5">Catalyzes the reversible transfer of the terminal phosphate group between ATP and AMP. Plays an important role in cellular energy homeostasis and in adenine nucleotide metabolism.</text>
</comment>
<dbReference type="EMBL" id="VHHP01000005">
    <property type="protein sequence ID" value="TPR53663.1"/>
    <property type="molecule type" value="Genomic_DNA"/>
</dbReference>
<feature type="region of interest" description="LID" evidence="5">
    <location>
        <begin position="147"/>
        <end position="184"/>
    </location>
</feature>
<dbReference type="Pfam" id="PF05191">
    <property type="entry name" value="ADK_lid"/>
    <property type="match status" value="1"/>
</dbReference>
<gene>
    <name evidence="5" type="primary">adk</name>
    <name evidence="9" type="ORF">FJR74_02045</name>
</gene>
<comment type="pathway">
    <text evidence="5">Purine metabolism; AMP biosynthesis via salvage pathway; AMP from ADP: step 1/1.</text>
</comment>
<comment type="similarity">
    <text evidence="5 6">Belongs to the adenylate kinase family.</text>
</comment>
<organism evidence="9 10">
    <name type="scientific">Metamycoplasma neophronis</name>
    <dbReference type="NCBI Taxonomy" id="872983"/>
    <lineage>
        <taxon>Bacteria</taxon>
        <taxon>Bacillati</taxon>
        <taxon>Mycoplasmatota</taxon>
        <taxon>Mycoplasmoidales</taxon>
        <taxon>Metamycoplasmataceae</taxon>
        <taxon>Metamycoplasma</taxon>
    </lineage>
</organism>
<comment type="caution">
    <text evidence="9">The sequence shown here is derived from an EMBL/GenBank/DDBJ whole genome shotgun (WGS) entry which is preliminary data.</text>
</comment>
<dbReference type="PRINTS" id="PR00094">
    <property type="entry name" value="ADENYLTKNASE"/>
</dbReference>
<evidence type="ECO:0000256" key="1">
    <source>
        <dbReference type="ARBA" id="ARBA00022679"/>
    </source>
</evidence>
<dbReference type="InterPro" id="IPR000850">
    <property type="entry name" value="Adenylat/UMP-CMP_kin"/>
</dbReference>
<dbReference type="Proteomes" id="UP000316851">
    <property type="component" value="Unassembled WGS sequence"/>
</dbReference>
<keyword evidence="1 5" id="KW-0808">Transferase</keyword>
<feature type="binding site" evidence="5">
    <location>
        <position position="52"/>
    </location>
    <ligand>
        <name>AMP</name>
        <dbReference type="ChEBI" id="CHEBI:456215"/>
    </ligand>
</feature>
<dbReference type="PANTHER" id="PTHR23359">
    <property type="entry name" value="NUCLEOTIDE KINASE"/>
    <property type="match status" value="1"/>
</dbReference>
<keyword evidence="4 5" id="KW-0418">Kinase</keyword>
<accession>A0ABY2Z069</accession>
<sequence>MIDHSQKSCNCNIANTEHDSKPNLIFLGAPGAGKGSIASLLVKDFGYFQLSTGDMFRQEIKNQTEIGLEIKSILDSGKYVDDSLTNRLVETRLTTLVSENKPFILDGYPRTIEQANFLQTLSQKSIKIGKAILLKITQEQIIDRLSKRRICPSCKTIFHLESFPPRDGKFCTKCGTEVIKRVDDEPEVIIKRLKVYEEQTKCLIDYYREKGMLIEINSYQEFEKVYSDVKKALGWS</sequence>
<feature type="binding site" evidence="5">
    <location>
        <position position="220"/>
    </location>
    <ligand>
        <name>ATP</name>
        <dbReference type="ChEBI" id="CHEBI:30616"/>
    </ligand>
</feature>
<evidence type="ECO:0000256" key="5">
    <source>
        <dbReference type="HAMAP-Rule" id="MF_00235"/>
    </source>
</evidence>
<feature type="binding site" evidence="5">
    <location>
        <position position="181"/>
    </location>
    <ligand>
        <name>AMP</name>
        <dbReference type="ChEBI" id="CHEBI:456215"/>
    </ligand>
</feature>
<evidence type="ECO:0000256" key="6">
    <source>
        <dbReference type="RuleBase" id="RU003330"/>
    </source>
</evidence>
<evidence type="ECO:0000256" key="2">
    <source>
        <dbReference type="ARBA" id="ARBA00022727"/>
    </source>
</evidence>
<evidence type="ECO:0000256" key="7">
    <source>
        <dbReference type="RuleBase" id="RU003331"/>
    </source>
</evidence>
<feature type="binding site" evidence="5">
    <location>
        <position position="114"/>
    </location>
    <ligand>
        <name>AMP</name>
        <dbReference type="ChEBI" id="CHEBI:456215"/>
    </ligand>
</feature>
<proteinExistence type="inferred from homology"/>
<evidence type="ECO:0000256" key="3">
    <source>
        <dbReference type="ARBA" id="ARBA00022741"/>
    </source>
</evidence>
<feature type="binding site" evidence="5">
    <location>
        <begin position="157"/>
        <end position="158"/>
    </location>
    <ligand>
        <name>ATP</name>
        <dbReference type="ChEBI" id="CHEBI:30616"/>
    </ligand>
</feature>
<keyword evidence="3 5" id="KW-0547">Nucleotide-binding</keyword>
<reference evidence="9" key="1">
    <citation type="submission" date="2019-06" db="EMBL/GenBank/DDBJ databases">
        <title>Mycoplasma neophronis type strain whole genome sequence.</title>
        <authorList>
            <person name="Spergser J."/>
        </authorList>
    </citation>
    <scope>NUCLEOTIDE SEQUENCE [LARGE SCALE GENOMIC DNA]</scope>
    <source>
        <strain evidence="9">DSM 24097</strain>
    </source>
</reference>
<dbReference type="SUPFAM" id="SSF52540">
    <property type="entry name" value="P-loop containing nucleoside triphosphate hydrolases"/>
    <property type="match status" value="1"/>
</dbReference>
<evidence type="ECO:0000313" key="10">
    <source>
        <dbReference type="Proteomes" id="UP000316851"/>
    </source>
</evidence>
<feature type="binding site" evidence="5">
    <location>
        <position position="171"/>
    </location>
    <ligand>
        <name>Zn(2+)</name>
        <dbReference type="ChEBI" id="CHEBI:29105"/>
        <note>structural</note>
    </ligand>
</feature>
<feature type="binding site" evidence="5">
    <location>
        <position position="174"/>
    </location>
    <ligand>
        <name>Zn(2+)</name>
        <dbReference type="ChEBI" id="CHEBI:29105"/>
        <note>structural</note>
    </ligand>
</feature>
<keyword evidence="2 5" id="KW-0545">Nucleotide biosynthesis</keyword>